<keyword evidence="2" id="KW-0808">Transferase</keyword>
<dbReference type="EMBL" id="HBIS01009503">
    <property type="protein sequence ID" value="CAE0613811.1"/>
    <property type="molecule type" value="Transcribed_RNA"/>
</dbReference>
<dbReference type="SMART" id="SM00317">
    <property type="entry name" value="SET"/>
    <property type="match status" value="1"/>
</dbReference>
<organism evidence="6">
    <name type="scientific">Picocystis salinarum</name>
    <dbReference type="NCBI Taxonomy" id="88271"/>
    <lineage>
        <taxon>Eukaryota</taxon>
        <taxon>Viridiplantae</taxon>
        <taxon>Chlorophyta</taxon>
        <taxon>Picocystophyceae</taxon>
        <taxon>Picocystales</taxon>
        <taxon>Picocystaceae</taxon>
        <taxon>Picocystis</taxon>
    </lineage>
</organism>
<accession>A0A6U9SID3</accession>
<reference evidence="6" key="1">
    <citation type="submission" date="2021-01" db="EMBL/GenBank/DDBJ databases">
        <authorList>
            <person name="Corre E."/>
            <person name="Pelletier E."/>
            <person name="Niang G."/>
            <person name="Scheremetjew M."/>
            <person name="Finn R."/>
            <person name="Kale V."/>
            <person name="Holt S."/>
            <person name="Cochrane G."/>
            <person name="Meng A."/>
            <person name="Brown T."/>
            <person name="Cohen L."/>
        </authorList>
    </citation>
    <scope>NUCLEOTIDE SEQUENCE</scope>
    <source>
        <strain evidence="6">CCMP1897</strain>
    </source>
</reference>
<dbReference type="PROSITE" id="PS50280">
    <property type="entry name" value="SET"/>
    <property type="match status" value="1"/>
</dbReference>
<dbReference type="Gene3D" id="3.90.1410.10">
    <property type="entry name" value="set domain protein methyltransferase, domain 1"/>
    <property type="match status" value="1"/>
</dbReference>
<dbReference type="InterPro" id="IPR050600">
    <property type="entry name" value="SETD3_SETD6_MTase"/>
</dbReference>
<dbReference type="CDD" id="cd10527">
    <property type="entry name" value="SET_LSMT"/>
    <property type="match status" value="1"/>
</dbReference>
<dbReference type="GO" id="GO:0016279">
    <property type="term" value="F:protein-lysine N-methyltransferase activity"/>
    <property type="evidence" value="ECO:0007669"/>
    <property type="project" value="TreeGrafter"/>
</dbReference>
<dbReference type="Pfam" id="PF00856">
    <property type="entry name" value="SET"/>
    <property type="match status" value="1"/>
</dbReference>
<evidence type="ECO:0000313" key="5">
    <source>
        <dbReference type="EMBL" id="CAE0613811.1"/>
    </source>
</evidence>
<evidence type="ECO:0000313" key="6">
    <source>
        <dbReference type="EMBL" id="CAE0613812.1"/>
    </source>
</evidence>
<dbReference type="InterPro" id="IPR046341">
    <property type="entry name" value="SET_dom_sf"/>
</dbReference>
<dbReference type="EMBL" id="HBIS01009504">
    <property type="protein sequence ID" value="CAE0613812.1"/>
    <property type="molecule type" value="Transcribed_RNA"/>
</dbReference>
<keyword evidence="1" id="KW-0489">Methyltransferase</keyword>
<dbReference type="InterPro" id="IPR036464">
    <property type="entry name" value="Rubisco_LSMT_subst-bd_sf"/>
</dbReference>
<dbReference type="SUPFAM" id="SSF81822">
    <property type="entry name" value="RuBisCo LSMT C-terminal, substrate-binding domain"/>
    <property type="match status" value="1"/>
</dbReference>
<keyword evidence="3" id="KW-0949">S-adenosyl-L-methionine</keyword>
<evidence type="ECO:0000256" key="3">
    <source>
        <dbReference type="ARBA" id="ARBA00022691"/>
    </source>
</evidence>
<dbReference type="InterPro" id="IPR015353">
    <property type="entry name" value="Rubisco_LSMT_subst-bd"/>
</dbReference>
<protein>
    <recommendedName>
        <fullName evidence="4">SET domain-containing protein</fullName>
    </recommendedName>
</protein>
<dbReference type="GO" id="GO:0032259">
    <property type="term" value="P:methylation"/>
    <property type="evidence" value="ECO:0007669"/>
    <property type="project" value="UniProtKB-KW"/>
</dbReference>
<dbReference type="Pfam" id="PF09273">
    <property type="entry name" value="Rubis-subs-bind"/>
    <property type="match status" value="1"/>
</dbReference>
<evidence type="ECO:0000256" key="1">
    <source>
        <dbReference type="ARBA" id="ARBA00022603"/>
    </source>
</evidence>
<sequence length="418" mass="46909">MRRTKLPVGSRRRCVPTYASKGQKLVEWLVKERELEPKPCGVDVTDEAGPKGRGLVANRNFAPGETLASMPVHVGIGTPVETKSGRPWNLEMASQMLDERNAGSSTAKGREPWWEILPKDNASPVLFEFTEQEVNELQDKDTMREARLMREMFETEAEETISDSNGLSWGFEELSWASSMMQSRSFVTDGEHWTFPLIDLCNHDFEPNAQVKSIRSPDTCQGLDALEEIAAAEGIDPGPDRFALIAGEDGIRAGEEILISYGNWPNDVFLLFFGFVPPHNPHDAVVLFNSAEELVEWVVEKRCNGQNNAQYVKQTAQALEDTLGDDLDRIVVLQDGIDARVPAAVEEMSKLMNDEINALALVFKRCEWLLQTYTTSLEEDEDLLHTVDLSSNKQLAVRYRLNKKRLLQSAIRNLSGVI</sequence>
<gene>
    <name evidence="5" type="ORF">PSAL00342_LOCUS7712</name>
    <name evidence="6" type="ORF">PSAL00342_LOCUS7713</name>
</gene>
<proteinExistence type="predicted"/>
<evidence type="ECO:0000256" key="2">
    <source>
        <dbReference type="ARBA" id="ARBA00022679"/>
    </source>
</evidence>
<dbReference type="SUPFAM" id="SSF82199">
    <property type="entry name" value="SET domain"/>
    <property type="match status" value="1"/>
</dbReference>
<dbReference type="AlphaFoldDB" id="A0A6U9SID3"/>
<feature type="domain" description="SET" evidence="4">
    <location>
        <begin position="38"/>
        <end position="262"/>
    </location>
</feature>
<dbReference type="Gene3D" id="3.90.1420.10">
    <property type="entry name" value="Rubisco LSMT, substrate-binding domain"/>
    <property type="match status" value="1"/>
</dbReference>
<evidence type="ECO:0000259" key="4">
    <source>
        <dbReference type="PROSITE" id="PS50280"/>
    </source>
</evidence>
<dbReference type="InterPro" id="IPR001214">
    <property type="entry name" value="SET_dom"/>
</dbReference>
<dbReference type="PANTHER" id="PTHR13271">
    <property type="entry name" value="UNCHARACTERIZED PUTATIVE METHYLTRANSFERASE"/>
    <property type="match status" value="1"/>
</dbReference>
<dbReference type="PANTHER" id="PTHR13271:SF140">
    <property type="entry name" value="SET DOMAIN-CONTAINING PROTEIN"/>
    <property type="match status" value="1"/>
</dbReference>
<name>A0A6U9SID3_9CHLO</name>